<gene>
    <name evidence="2" type="ORF">GCM10022280_05130</name>
</gene>
<feature type="transmembrane region" description="Helical" evidence="1">
    <location>
        <begin position="12"/>
        <end position="38"/>
    </location>
</feature>
<evidence type="ECO:0000313" key="3">
    <source>
        <dbReference type="Proteomes" id="UP001500235"/>
    </source>
</evidence>
<dbReference type="Proteomes" id="UP001500235">
    <property type="component" value="Unassembled WGS sequence"/>
</dbReference>
<keyword evidence="1" id="KW-1133">Transmembrane helix</keyword>
<keyword evidence="3" id="KW-1185">Reference proteome</keyword>
<feature type="transmembrane region" description="Helical" evidence="1">
    <location>
        <begin position="44"/>
        <end position="65"/>
    </location>
</feature>
<comment type="caution">
    <text evidence="2">The sequence shown here is derived from an EMBL/GenBank/DDBJ whole genome shotgun (WGS) entry which is preliminary data.</text>
</comment>
<reference evidence="3" key="1">
    <citation type="journal article" date="2019" name="Int. J. Syst. Evol. Microbiol.">
        <title>The Global Catalogue of Microorganisms (GCM) 10K type strain sequencing project: providing services to taxonomists for standard genome sequencing and annotation.</title>
        <authorList>
            <consortium name="The Broad Institute Genomics Platform"/>
            <consortium name="The Broad Institute Genome Sequencing Center for Infectious Disease"/>
            <person name="Wu L."/>
            <person name="Ma J."/>
        </authorList>
    </citation>
    <scope>NUCLEOTIDE SEQUENCE [LARGE SCALE GENOMIC DNA]</scope>
    <source>
        <strain evidence="3">JCM 17563</strain>
    </source>
</reference>
<protein>
    <submittedName>
        <fullName evidence="2">Uncharacterized protein</fullName>
    </submittedName>
</protein>
<keyword evidence="1" id="KW-0472">Membrane</keyword>
<dbReference type="RefSeq" id="WP_344705828.1">
    <property type="nucleotide sequence ID" value="NZ_BAABBQ010000001.1"/>
</dbReference>
<proteinExistence type="predicted"/>
<evidence type="ECO:0000256" key="1">
    <source>
        <dbReference type="SAM" id="Phobius"/>
    </source>
</evidence>
<keyword evidence="1" id="KW-0812">Transmembrane</keyword>
<dbReference type="EMBL" id="BAABBQ010000001">
    <property type="protein sequence ID" value="GAA4010795.1"/>
    <property type="molecule type" value="Genomic_DNA"/>
</dbReference>
<accession>A0ABP7SF42</accession>
<organism evidence="2 3">
    <name type="scientific">Sphingomonas swuensis</name>
    <dbReference type="NCBI Taxonomy" id="977800"/>
    <lineage>
        <taxon>Bacteria</taxon>
        <taxon>Pseudomonadati</taxon>
        <taxon>Pseudomonadota</taxon>
        <taxon>Alphaproteobacteria</taxon>
        <taxon>Sphingomonadales</taxon>
        <taxon>Sphingomonadaceae</taxon>
        <taxon>Sphingomonas</taxon>
    </lineage>
</organism>
<sequence>MNPDDAVWKRRFALFALARISGLALFFLGMTIAFSALVRPGGHLPLGLVVIGLGLCDALLGPVLLRQHWERTDRR</sequence>
<name>A0ABP7SF42_9SPHN</name>
<evidence type="ECO:0000313" key="2">
    <source>
        <dbReference type="EMBL" id="GAA4010795.1"/>
    </source>
</evidence>